<evidence type="ECO:0000256" key="5">
    <source>
        <dbReference type="ARBA" id="ARBA00022692"/>
    </source>
</evidence>
<evidence type="ECO:0000256" key="3">
    <source>
        <dbReference type="ARBA" id="ARBA00022448"/>
    </source>
</evidence>
<keyword evidence="3 11" id="KW-0813">Transport</keyword>
<name>A0ABY4SAW3_AQUTE</name>
<keyword evidence="4 11" id="KW-1134">Transmembrane beta strand</keyword>
<evidence type="ECO:0000259" key="16">
    <source>
        <dbReference type="Pfam" id="PF07715"/>
    </source>
</evidence>
<evidence type="ECO:0000259" key="15">
    <source>
        <dbReference type="Pfam" id="PF00593"/>
    </source>
</evidence>
<evidence type="ECO:0000313" key="17">
    <source>
        <dbReference type="EMBL" id="URI10492.1"/>
    </source>
</evidence>
<feature type="domain" description="TonB-dependent receptor-like beta-barrel" evidence="15">
    <location>
        <begin position="286"/>
        <end position="768"/>
    </location>
</feature>
<dbReference type="Gene3D" id="2.170.130.10">
    <property type="entry name" value="TonB-dependent receptor, plug domain"/>
    <property type="match status" value="1"/>
</dbReference>
<evidence type="ECO:0000256" key="13">
    <source>
        <dbReference type="RuleBase" id="RU003357"/>
    </source>
</evidence>
<sequence>MNRPDSSVRNRLLLGLAAAAAGVTPVAQAADTTDSVVVTGTRSRDRTVLSSASPIDVLYADDLRRAAGPEGNLAAALQTLLPSFNFPRQSNSGAADHVRAAQLRGMSPDQVLVLVNGKRRHVSAVVNVESKTGKGTNPVDFNALPLNAVKRVEVLRDGAGAQYGSDAIAGVINIILDDAREGGEAVATAGGYSTRFAPTDERLTDGAGGELQLKQGWRLGDGFVRAGAELSRRQATNRAGADEVPFFEEPTPDNLALQGRRNYAAGDPQADKLGLWLNGALPLAGGQEAYAFGTWTRRDSVGAAYFRYPDSSANPDRFYPDGYRPETTGRSDDLALTAGVRGPLVGWEADASLAYGRNDFDFGVRRSLNASLGAASPTRFDLGGYRFDQWVANLDLSRPLNLGLAQPATLAVGAEWRREGFRSSAGDAASTAIGPVIAPPGAQAGPGLSPADTADTSRRIVGVYADLSADVSKQLFAEAAARYDHYSDAGGAGTGKLSARYAFTPALALRGAASTSFRAPSLAQEAFSFTTSNYGDGGVLSQVRTLPVGSAAAQALGARDLKPERSRNFSLGLTAQPAAGVSVTLDVYRIDVKDRITLSERFSSAALSSLLASQYGLLNVDGVNFFTNAVDTRTQGADLVGQWQGKAAGGDLQLSAAISASRTRIQRTEGLPAQLTALGASGGLVGLEEANTLTSSSPRQRHVFTAQWTGGAYGGLLRATRHGKTTRVFDFGDGFTPTQTYGATWQLDAEVEWRPTKAWALALGGVNITNRYPDRSIADIAYFGNLPYDVLSPVGFNGAYWYARARYTF</sequence>
<evidence type="ECO:0000256" key="9">
    <source>
        <dbReference type="ARBA" id="ARBA00023170"/>
    </source>
</evidence>
<keyword evidence="7 12" id="KW-0798">TonB box</keyword>
<comment type="subcellular location">
    <subcellularLocation>
        <location evidence="1 11">Cell outer membrane</location>
        <topology evidence="1 11">Multi-pass membrane protein</topology>
    </subcellularLocation>
</comment>
<dbReference type="RefSeq" id="WP_250198699.1">
    <property type="nucleotide sequence ID" value="NZ_CP097636.1"/>
</dbReference>
<evidence type="ECO:0000256" key="6">
    <source>
        <dbReference type="ARBA" id="ARBA00022729"/>
    </source>
</evidence>
<feature type="domain" description="TonB-dependent receptor plug" evidence="16">
    <location>
        <begin position="50"/>
        <end position="171"/>
    </location>
</feature>
<feature type="short sequence motif" description="TonB box" evidence="12">
    <location>
        <begin position="35"/>
        <end position="41"/>
    </location>
</feature>
<dbReference type="InterPro" id="IPR036942">
    <property type="entry name" value="Beta-barrel_TonB_sf"/>
</dbReference>
<evidence type="ECO:0000313" key="18">
    <source>
        <dbReference type="Proteomes" id="UP001056201"/>
    </source>
</evidence>
<dbReference type="PROSITE" id="PS00430">
    <property type="entry name" value="TONB_DEPENDENT_REC_1"/>
    <property type="match status" value="1"/>
</dbReference>
<dbReference type="InterPro" id="IPR012910">
    <property type="entry name" value="Plug_dom"/>
</dbReference>
<proteinExistence type="inferred from homology"/>
<feature type="chain" id="PRO_5046329087" evidence="14">
    <location>
        <begin position="30"/>
        <end position="809"/>
    </location>
</feature>
<evidence type="ECO:0000256" key="10">
    <source>
        <dbReference type="ARBA" id="ARBA00023237"/>
    </source>
</evidence>
<evidence type="ECO:0000256" key="8">
    <source>
        <dbReference type="ARBA" id="ARBA00023136"/>
    </source>
</evidence>
<dbReference type="Pfam" id="PF00593">
    <property type="entry name" value="TonB_dep_Rec_b-barrel"/>
    <property type="match status" value="1"/>
</dbReference>
<dbReference type="InterPro" id="IPR039426">
    <property type="entry name" value="TonB-dep_rcpt-like"/>
</dbReference>
<dbReference type="Proteomes" id="UP001056201">
    <property type="component" value="Chromosome 2"/>
</dbReference>
<evidence type="ECO:0000256" key="4">
    <source>
        <dbReference type="ARBA" id="ARBA00022452"/>
    </source>
</evidence>
<dbReference type="InterPro" id="IPR010916">
    <property type="entry name" value="TonB_box_CS"/>
</dbReference>
<dbReference type="Gene3D" id="2.40.170.20">
    <property type="entry name" value="TonB-dependent receptor, beta-barrel domain"/>
    <property type="match status" value="1"/>
</dbReference>
<evidence type="ECO:0000256" key="2">
    <source>
        <dbReference type="ARBA" id="ARBA00009810"/>
    </source>
</evidence>
<dbReference type="PANTHER" id="PTHR47234">
    <property type="match status" value="1"/>
</dbReference>
<keyword evidence="5 11" id="KW-0812">Transmembrane</keyword>
<dbReference type="InterPro" id="IPR037066">
    <property type="entry name" value="Plug_dom_sf"/>
</dbReference>
<evidence type="ECO:0000256" key="7">
    <source>
        <dbReference type="ARBA" id="ARBA00023077"/>
    </source>
</evidence>
<evidence type="ECO:0000256" key="14">
    <source>
        <dbReference type="SAM" id="SignalP"/>
    </source>
</evidence>
<dbReference type="SUPFAM" id="SSF56935">
    <property type="entry name" value="Porins"/>
    <property type="match status" value="1"/>
</dbReference>
<evidence type="ECO:0000256" key="1">
    <source>
        <dbReference type="ARBA" id="ARBA00004571"/>
    </source>
</evidence>
<accession>A0ABY4SAW3</accession>
<gene>
    <name evidence="17" type="ORF">MW290_15920</name>
</gene>
<keyword evidence="8 11" id="KW-0472">Membrane</keyword>
<feature type="signal peptide" evidence="14">
    <location>
        <begin position="1"/>
        <end position="29"/>
    </location>
</feature>
<evidence type="ECO:0000256" key="11">
    <source>
        <dbReference type="PROSITE-ProRule" id="PRU01360"/>
    </source>
</evidence>
<dbReference type="Pfam" id="PF07715">
    <property type="entry name" value="Plug"/>
    <property type="match status" value="1"/>
</dbReference>
<dbReference type="PANTHER" id="PTHR47234:SF3">
    <property type="entry name" value="SECRETIN_TONB SHORT N-TERMINAL DOMAIN-CONTAINING PROTEIN"/>
    <property type="match status" value="1"/>
</dbReference>
<organism evidence="17 18">
    <name type="scientific">Aquincola tertiaricarbonis</name>
    <dbReference type="NCBI Taxonomy" id="391953"/>
    <lineage>
        <taxon>Bacteria</taxon>
        <taxon>Pseudomonadati</taxon>
        <taxon>Pseudomonadota</taxon>
        <taxon>Betaproteobacteria</taxon>
        <taxon>Burkholderiales</taxon>
        <taxon>Sphaerotilaceae</taxon>
        <taxon>Aquincola</taxon>
    </lineage>
</organism>
<keyword evidence="18" id="KW-1185">Reference proteome</keyword>
<comment type="similarity">
    <text evidence="2 11 13">Belongs to the TonB-dependent receptor family.</text>
</comment>
<dbReference type="CDD" id="cd01347">
    <property type="entry name" value="ligand_gated_channel"/>
    <property type="match status" value="1"/>
</dbReference>
<keyword evidence="9 17" id="KW-0675">Receptor</keyword>
<keyword evidence="6 14" id="KW-0732">Signal</keyword>
<reference evidence="17" key="1">
    <citation type="submission" date="2022-05" db="EMBL/GenBank/DDBJ databases">
        <title>An RpoN-dependent PEP-CTERM gene is involved in floc formation of an Aquincola tertiaricarbonis strain.</title>
        <authorList>
            <person name="Qiu D."/>
            <person name="Xia M."/>
        </authorList>
    </citation>
    <scope>NUCLEOTIDE SEQUENCE</scope>
    <source>
        <strain evidence="17">RN12</strain>
    </source>
</reference>
<dbReference type="InterPro" id="IPR000531">
    <property type="entry name" value="Beta-barrel_TonB"/>
</dbReference>
<protein>
    <submittedName>
        <fullName evidence="17">TonB-dependent receptor</fullName>
    </submittedName>
</protein>
<evidence type="ECO:0000256" key="12">
    <source>
        <dbReference type="PROSITE-ProRule" id="PRU10143"/>
    </source>
</evidence>
<keyword evidence="10 11" id="KW-0998">Cell outer membrane</keyword>
<dbReference type="PROSITE" id="PS52016">
    <property type="entry name" value="TONB_DEPENDENT_REC_3"/>
    <property type="match status" value="1"/>
</dbReference>
<dbReference type="EMBL" id="CP097636">
    <property type="protein sequence ID" value="URI10492.1"/>
    <property type="molecule type" value="Genomic_DNA"/>
</dbReference>